<dbReference type="FunFam" id="3.40.50.300:FF:000287">
    <property type="entry name" value="Multidrug ABC transporter ATP-binding protein"/>
    <property type="match status" value="1"/>
</dbReference>
<dbReference type="CDD" id="cd03254">
    <property type="entry name" value="ABCC_Glucan_exporter_like"/>
    <property type="match status" value="1"/>
</dbReference>
<keyword evidence="5" id="KW-0547">Nucleotide-binding</keyword>
<dbReference type="GO" id="GO:0016887">
    <property type="term" value="F:ATP hydrolysis activity"/>
    <property type="evidence" value="ECO:0007669"/>
    <property type="project" value="InterPro"/>
</dbReference>
<keyword evidence="3" id="KW-1003">Cell membrane</keyword>
<keyword evidence="6 12" id="KW-0067">ATP-binding</keyword>
<feature type="transmembrane region" description="Helical" evidence="9">
    <location>
        <begin position="268"/>
        <end position="287"/>
    </location>
</feature>
<dbReference type="Proteomes" id="UP000611629">
    <property type="component" value="Unassembled WGS sequence"/>
</dbReference>
<evidence type="ECO:0000259" key="11">
    <source>
        <dbReference type="PROSITE" id="PS50929"/>
    </source>
</evidence>
<evidence type="ECO:0000256" key="8">
    <source>
        <dbReference type="ARBA" id="ARBA00023136"/>
    </source>
</evidence>
<dbReference type="PROSITE" id="PS50893">
    <property type="entry name" value="ABC_TRANSPORTER_2"/>
    <property type="match status" value="1"/>
</dbReference>
<sequence length="612" mass="68445">MKSSSGKASGKLRPTDPKRTLIRLFSYFKYNKLLFFTGIIFIILGSVAEIAINGMLSPVIDTLIGDFVMSKFLMYIAIMILMAVSIAISQYIGNLSMAKLAQKTVHRIREEMFSKMEQLPVSFFDKHTHGDLMSTFTNDVDMLNQSLEQSSSQVIMSFITVVGTFIMMLILSPLMTMVVVAMLGVMFLAIKIIGQKSSSNFRYQQASLAGMNGYIEEIMTGQKVVKVFNYEERVINNFNKRNEDLRIAGTRASAYGVMMMPIMGNLSYVLYAIISMLGAYMVMLNRFSVGNIASFLQYTRTISRPITMVSNQLNTLFAALAGAERIFNVLDEISEIDTGDVRLQEDCEGKNNLCWIVPNENGEVEKVSLKGYITFKNVDFGYTHDKKVLKNINLYAKPGQKIAFVGSTGAGKTTITNLINRFYEINDGEILYDGIDIKRINKFDLRSTMSIVLQDVHLFEGTVADNIRYGRLDATDAEVKAAAKLANAHYFIKNLPDGYNTVLTADGQNLSQGERQLLSIARAAVADPIILILDEATSSVDTRTEKLISEGMDKLMEGRTTFVIAHRLSTVRDSNAIMVLEHGEIIERGDHDDLMEQKGRYYQLNMGAVELE</sequence>
<dbReference type="InterPro" id="IPR027417">
    <property type="entry name" value="P-loop_NTPase"/>
</dbReference>
<dbReference type="InterPro" id="IPR039421">
    <property type="entry name" value="Type_1_exporter"/>
</dbReference>
<dbReference type="SUPFAM" id="SSF52540">
    <property type="entry name" value="P-loop containing nucleoside triphosphate hydrolases"/>
    <property type="match status" value="1"/>
</dbReference>
<dbReference type="Gene3D" id="3.40.50.300">
    <property type="entry name" value="P-loop containing nucleotide triphosphate hydrolases"/>
    <property type="match status" value="1"/>
</dbReference>
<keyword evidence="8 9" id="KW-0472">Membrane</keyword>
<organism evidence="12 13">
    <name type="scientific">Sedimentibacter hydroxybenzoicus DSM 7310</name>
    <dbReference type="NCBI Taxonomy" id="1123245"/>
    <lineage>
        <taxon>Bacteria</taxon>
        <taxon>Bacillati</taxon>
        <taxon>Bacillota</taxon>
        <taxon>Tissierellia</taxon>
        <taxon>Sedimentibacter</taxon>
    </lineage>
</organism>
<reference evidence="12" key="1">
    <citation type="submission" date="2020-07" db="EMBL/GenBank/DDBJ databases">
        <title>Genomic analysis of a strain of Sedimentibacter Hydroxybenzoicus DSM7310.</title>
        <authorList>
            <person name="Ma S."/>
        </authorList>
    </citation>
    <scope>NUCLEOTIDE SEQUENCE</scope>
    <source>
        <strain evidence="12">DSM 7310</strain>
    </source>
</reference>
<dbReference type="PROSITE" id="PS00211">
    <property type="entry name" value="ABC_TRANSPORTER_1"/>
    <property type="match status" value="1"/>
</dbReference>
<evidence type="ECO:0000313" key="12">
    <source>
        <dbReference type="EMBL" id="NYB72935.1"/>
    </source>
</evidence>
<evidence type="ECO:0000313" key="13">
    <source>
        <dbReference type="Proteomes" id="UP000611629"/>
    </source>
</evidence>
<dbReference type="SMART" id="SM00382">
    <property type="entry name" value="AAA"/>
    <property type="match status" value="1"/>
</dbReference>
<dbReference type="PROSITE" id="PS50929">
    <property type="entry name" value="ABC_TM1F"/>
    <property type="match status" value="1"/>
</dbReference>
<protein>
    <submittedName>
        <fullName evidence="12">ABC transporter ATP-binding protein</fullName>
    </submittedName>
</protein>
<evidence type="ECO:0000256" key="9">
    <source>
        <dbReference type="SAM" id="Phobius"/>
    </source>
</evidence>
<dbReference type="EMBL" id="JACBNQ010000001">
    <property type="protein sequence ID" value="NYB72935.1"/>
    <property type="molecule type" value="Genomic_DNA"/>
</dbReference>
<comment type="caution">
    <text evidence="12">The sequence shown here is derived from an EMBL/GenBank/DDBJ whole genome shotgun (WGS) entry which is preliminary data.</text>
</comment>
<keyword evidence="7 9" id="KW-1133">Transmembrane helix</keyword>
<evidence type="ECO:0000256" key="6">
    <source>
        <dbReference type="ARBA" id="ARBA00022840"/>
    </source>
</evidence>
<feature type="domain" description="ABC transmembrane type-1" evidence="11">
    <location>
        <begin position="36"/>
        <end position="318"/>
    </location>
</feature>
<dbReference type="Pfam" id="PF00005">
    <property type="entry name" value="ABC_tran"/>
    <property type="match status" value="1"/>
</dbReference>
<gene>
    <name evidence="12" type="ORF">HZF24_02130</name>
</gene>
<dbReference type="CDD" id="cd18547">
    <property type="entry name" value="ABC_6TM_Tm288_like"/>
    <property type="match status" value="1"/>
</dbReference>
<feature type="domain" description="ABC transporter" evidence="10">
    <location>
        <begin position="373"/>
        <end position="607"/>
    </location>
</feature>
<dbReference type="GO" id="GO:0005524">
    <property type="term" value="F:ATP binding"/>
    <property type="evidence" value="ECO:0007669"/>
    <property type="project" value="UniProtKB-KW"/>
</dbReference>
<feature type="transmembrane region" description="Helical" evidence="9">
    <location>
        <begin position="33"/>
        <end position="52"/>
    </location>
</feature>
<dbReference type="GO" id="GO:0005886">
    <property type="term" value="C:plasma membrane"/>
    <property type="evidence" value="ECO:0007669"/>
    <property type="project" value="UniProtKB-SubCell"/>
</dbReference>
<evidence type="ECO:0000256" key="4">
    <source>
        <dbReference type="ARBA" id="ARBA00022692"/>
    </source>
</evidence>
<keyword evidence="13" id="KW-1185">Reference proteome</keyword>
<dbReference type="Gene3D" id="1.20.1560.10">
    <property type="entry name" value="ABC transporter type 1, transmembrane domain"/>
    <property type="match status" value="1"/>
</dbReference>
<evidence type="ECO:0000256" key="3">
    <source>
        <dbReference type="ARBA" id="ARBA00022475"/>
    </source>
</evidence>
<dbReference type="SUPFAM" id="SSF90123">
    <property type="entry name" value="ABC transporter transmembrane region"/>
    <property type="match status" value="1"/>
</dbReference>
<evidence type="ECO:0000256" key="5">
    <source>
        <dbReference type="ARBA" id="ARBA00022741"/>
    </source>
</evidence>
<feature type="transmembrane region" description="Helical" evidence="9">
    <location>
        <begin position="154"/>
        <end position="171"/>
    </location>
</feature>
<dbReference type="InterPro" id="IPR011527">
    <property type="entry name" value="ABC1_TM_dom"/>
</dbReference>
<dbReference type="GO" id="GO:0015421">
    <property type="term" value="F:ABC-type oligopeptide transporter activity"/>
    <property type="evidence" value="ECO:0007669"/>
    <property type="project" value="TreeGrafter"/>
</dbReference>
<dbReference type="InterPro" id="IPR017871">
    <property type="entry name" value="ABC_transporter-like_CS"/>
</dbReference>
<evidence type="ECO:0000256" key="7">
    <source>
        <dbReference type="ARBA" id="ARBA00022989"/>
    </source>
</evidence>
<dbReference type="InterPro" id="IPR003593">
    <property type="entry name" value="AAA+_ATPase"/>
</dbReference>
<proteinExistence type="predicted"/>
<dbReference type="InterPro" id="IPR003439">
    <property type="entry name" value="ABC_transporter-like_ATP-bd"/>
</dbReference>
<name>A0A974BHT3_SEDHY</name>
<dbReference type="Pfam" id="PF00664">
    <property type="entry name" value="ABC_membrane"/>
    <property type="match status" value="1"/>
</dbReference>
<evidence type="ECO:0000256" key="2">
    <source>
        <dbReference type="ARBA" id="ARBA00022448"/>
    </source>
</evidence>
<dbReference type="PANTHER" id="PTHR43394:SF1">
    <property type="entry name" value="ATP-BINDING CASSETTE SUB-FAMILY B MEMBER 10, MITOCHONDRIAL"/>
    <property type="match status" value="1"/>
</dbReference>
<keyword evidence="4 9" id="KW-0812">Transmembrane</keyword>
<dbReference type="InterPro" id="IPR036640">
    <property type="entry name" value="ABC1_TM_sf"/>
</dbReference>
<feature type="transmembrane region" description="Helical" evidence="9">
    <location>
        <begin position="72"/>
        <end position="93"/>
    </location>
</feature>
<dbReference type="FunFam" id="1.20.1560.10:FF:000011">
    <property type="entry name" value="Multidrug ABC transporter ATP-binding protein"/>
    <property type="match status" value="1"/>
</dbReference>
<dbReference type="AlphaFoldDB" id="A0A974BHT3"/>
<comment type="subcellular location">
    <subcellularLocation>
        <location evidence="1">Cell membrane</location>
        <topology evidence="1">Multi-pass membrane protein</topology>
    </subcellularLocation>
</comment>
<dbReference type="RefSeq" id="WP_179236694.1">
    <property type="nucleotide sequence ID" value="NZ_JACBNQ010000001.1"/>
</dbReference>
<evidence type="ECO:0000256" key="1">
    <source>
        <dbReference type="ARBA" id="ARBA00004651"/>
    </source>
</evidence>
<accession>A0A974BHT3</accession>
<keyword evidence="2" id="KW-0813">Transport</keyword>
<evidence type="ECO:0000259" key="10">
    <source>
        <dbReference type="PROSITE" id="PS50893"/>
    </source>
</evidence>
<feature type="transmembrane region" description="Helical" evidence="9">
    <location>
        <begin position="177"/>
        <end position="194"/>
    </location>
</feature>
<dbReference type="PANTHER" id="PTHR43394">
    <property type="entry name" value="ATP-DEPENDENT PERMEASE MDL1, MITOCHONDRIAL"/>
    <property type="match status" value="1"/>
</dbReference>